<gene>
    <name evidence="16" type="ORF">B1C78_06850</name>
</gene>
<evidence type="ECO:0000256" key="11">
    <source>
        <dbReference type="PROSITE-ProRule" id="PRU01360"/>
    </source>
</evidence>
<dbReference type="EMBL" id="MVBK01000039">
    <property type="protein sequence ID" value="OOG25366.1"/>
    <property type="molecule type" value="Genomic_DNA"/>
</dbReference>
<feature type="region of interest" description="Disordered" evidence="13">
    <location>
        <begin position="237"/>
        <end position="269"/>
    </location>
</feature>
<dbReference type="InterPro" id="IPR039426">
    <property type="entry name" value="TonB-dep_rcpt-like"/>
</dbReference>
<keyword evidence="7" id="KW-0406">Ion transport</keyword>
<reference evidence="16 17" key="1">
    <citation type="submission" date="2017-02" db="EMBL/GenBank/DDBJ databases">
        <title>Genomic diversity within the haloalkaliphilic genus Thioalkalivibrio.</title>
        <authorList>
            <person name="Ahn A.-C."/>
            <person name="Meier-Kolthoff J."/>
            <person name="Overmars L."/>
            <person name="Richter M."/>
            <person name="Woyke T."/>
            <person name="Sorokin D.Y."/>
            <person name="Muyzer G."/>
        </authorList>
    </citation>
    <scope>NUCLEOTIDE SEQUENCE [LARGE SCALE GENOMIC DNA]</scope>
    <source>
        <strain evidence="16 17">ALJD</strain>
    </source>
</reference>
<evidence type="ECO:0000256" key="1">
    <source>
        <dbReference type="ARBA" id="ARBA00004571"/>
    </source>
</evidence>
<dbReference type="SUPFAM" id="SSF56935">
    <property type="entry name" value="Porins"/>
    <property type="match status" value="1"/>
</dbReference>
<proteinExistence type="inferred from homology"/>
<keyword evidence="2 11" id="KW-0813">Transport</keyword>
<evidence type="ECO:0000313" key="17">
    <source>
        <dbReference type="Proteomes" id="UP000189462"/>
    </source>
</evidence>
<keyword evidence="9 11" id="KW-0472">Membrane</keyword>
<dbReference type="PANTHER" id="PTHR32552">
    <property type="entry name" value="FERRICHROME IRON RECEPTOR-RELATED"/>
    <property type="match status" value="1"/>
</dbReference>
<keyword evidence="6" id="KW-0408">Iron</keyword>
<keyword evidence="8 12" id="KW-0798">TonB box</keyword>
<evidence type="ECO:0000256" key="12">
    <source>
        <dbReference type="RuleBase" id="RU003357"/>
    </source>
</evidence>
<comment type="subcellular location">
    <subcellularLocation>
        <location evidence="1 11">Cell outer membrane</location>
        <topology evidence="1 11">Multi-pass membrane protein</topology>
    </subcellularLocation>
</comment>
<dbReference type="Gene3D" id="2.40.170.20">
    <property type="entry name" value="TonB-dependent receptor, beta-barrel domain"/>
    <property type="match status" value="1"/>
</dbReference>
<evidence type="ECO:0000256" key="5">
    <source>
        <dbReference type="ARBA" id="ARBA00022692"/>
    </source>
</evidence>
<keyword evidence="10 11" id="KW-0998">Cell outer membrane</keyword>
<evidence type="ECO:0000256" key="3">
    <source>
        <dbReference type="ARBA" id="ARBA00022452"/>
    </source>
</evidence>
<dbReference type="InterPro" id="IPR036942">
    <property type="entry name" value="Beta-barrel_TonB_sf"/>
</dbReference>
<evidence type="ECO:0000256" key="10">
    <source>
        <dbReference type="ARBA" id="ARBA00023237"/>
    </source>
</evidence>
<keyword evidence="5 11" id="KW-0812">Transmembrane</keyword>
<evidence type="ECO:0000256" key="4">
    <source>
        <dbReference type="ARBA" id="ARBA00022496"/>
    </source>
</evidence>
<dbReference type="GO" id="GO:0009279">
    <property type="term" value="C:cell outer membrane"/>
    <property type="evidence" value="ECO:0007669"/>
    <property type="project" value="UniProtKB-SubCell"/>
</dbReference>
<dbReference type="AlphaFoldDB" id="A0A1V3NKV4"/>
<comment type="caution">
    <text evidence="16">The sequence shown here is derived from an EMBL/GenBank/DDBJ whole genome shotgun (WGS) entry which is preliminary data.</text>
</comment>
<dbReference type="InterPro" id="IPR000531">
    <property type="entry name" value="Beta-barrel_TonB"/>
</dbReference>
<dbReference type="CDD" id="cd01347">
    <property type="entry name" value="ligand_gated_channel"/>
    <property type="match status" value="1"/>
</dbReference>
<feature type="domain" description="TonB-dependent receptor plug" evidence="15">
    <location>
        <begin position="34"/>
        <end position="140"/>
    </location>
</feature>
<keyword evidence="17" id="KW-1185">Reference proteome</keyword>
<evidence type="ECO:0000256" key="8">
    <source>
        <dbReference type="ARBA" id="ARBA00023077"/>
    </source>
</evidence>
<accession>A0A1V3NKV4</accession>
<dbReference type="PANTHER" id="PTHR32552:SF81">
    <property type="entry name" value="TONB-DEPENDENT OUTER MEMBRANE RECEPTOR"/>
    <property type="match status" value="1"/>
</dbReference>
<dbReference type="InterPro" id="IPR012910">
    <property type="entry name" value="Plug_dom"/>
</dbReference>
<dbReference type="STRING" id="108003.B1C78_06850"/>
<evidence type="ECO:0000256" key="13">
    <source>
        <dbReference type="SAM" id="MobiDB-lite"/>
    </source>
</evidence>
<keyword evidence="3 11" id="KW-1134">Transmembrane beta strand</keyword>
<evidence type="ECO:0008006" key="18">
    <source>
        <dbReference type="Google" id="ProtNLM"/>
    </source>
</evidence>
<evidence type="ECO:0000259" key="14">
    <source>
        <dbReference type="Pfam" id="PF00593"/>
    </source>
</evidence>
<dbReference type="GO" id="GO:0006826">
    <property type="term" value="P:iron ion transport"/>
    <property type="evidence" value="ECO:0007669"/>
    <property type="project" value="UniProtKB-KW"/>
</dbReference>
<dbReference type="PROSITE" id="PS52016">
    <property type="entry name" value="TONB_DEPENDENT_REC_3"/>
    <property type="match status" value="1"/>
</dbReference>
<dbReference type="Pfam" id="PF07715">
    <property type="entry name" value="Plug"/>
    <property type="match status" value="1"/>
</dbReference>
<evidence type="ECO:0000313" key="16">
    <source>
        <dbReference type="EMBL" id="OOG25366.1"/>
    </source>
</evidence>
<evidence type="ECO:0000256" key="2">
    <source>
        <dbReference type="ARBA" id="ARBA00022448"/>
    </source>
</evidence>
<organism evidence="16 17">
    <name type="scientific">Thioalkalivibrio denitrificans</name>
    <dbReference type="NCBI Taxonomy" id="108003"/>
    <lineage>
        <taxon>Bacteria</taxon>
        <taxon>Pseudomonadati</taxon>
        <taxon>Pseudomonadota</taxon>
        <taxon>Gammaproteobacteria</taxon>
        <taxon>Chromatiales</taxon>
        <taxon>Ectothiorhodospiraceae</taxon>
        <taxon>Thioalkalivibrio</taxon>
    </lineage>
</organism>
<feature type="domain" description="TonB-dependent receptor-like beta-barrel" evidence="14">
    <location>
        <begin position="243"/>
        <end position="665"/>
    </location>
</feature>
<name>A0A1V3NKV4_9GAMM</name>
<dbReference type="Proteomes" id="UP000189462">
    <property type="component" value="Unassembled WGS sequence"/>
</dbReference>
<evidence type="ECO:0000259" key="15">
    <source>
        <dbReference type="Pfam" id="PF07715"/>
    </source>
</evidence>
<dbReference type="Pfam" id="PF00593">
    <property type="entry name" value="TonB_dep_Rec_b-barrel"/>
    <property type="match status" value="1"/>
</dbReference>
<comment type="similarity">
    <text evidence="11 12">Belongs to the TonB-dependent receptor family.</text>
</comment>
<feature type="region of interest" description="Disordered" evidence="13">
    <location>
        <begin position="573"/>
        <end position="593"/>
    </location>
</feature>
<protein>
    <recommendedName>
        <fullName evidence="18">TonB-dependent receptor</fullName>
    </recommendedName>
</protein>
<evidence type="ECO:0000256" key="9">
    <source>
        <dbReference type="ARBA" id="ARBA00023136"/>
    </source>
</evidence>
<sequence>MLGVTPCLSDVAVADDATAPLPVLISPDWRLIDAQRTPRTVDHFQGGELDRSGVSNTIDLQYRSPGLVFKTNTVLGQPYLRGVGSDFISAGAESSVAAFIDGVYLPRAYDLIVDFYDVDRVEVIKGPQGVHLGRNVVGGAVSIHTVDPQPYRSGYVDFLVGNYNRRQMRGAVNVPFSDSAWAMRVAGIVSRRDGYMENIFLGTDANDEDFHAGRAKLLYEPSPDFSALFTVEGYREDSSRAMGSQPDPDVGTSGGINMGGTVPDDPRKITENVPPGIELDADRYSARLIWNRHGVEVRSTTAYLTTDAALQTDLDGTDADFASNHPSGDSTAWTQELRLSTSPYRTFSWVTGLFVLDERANQTLDVRLPQADARNVPDGTVDTRAYAVFGELGYRWSPRWRTTAGLRYSHDRREIDLVHTRTSGTDTAVATQRERDTWQAVTPELGVEFTPSLQQLYYARVSRGYKAGGFNTSTIQDPFDPEFLWAYEAGYKVSSPDRRSRFNASLFHYDYRDLQLNTPPSGAEEGTFPRVINAARATITGLELDMLWGVTQALDLGLGMTLMKGRFRKFDSVDPNNPDVDPDRSGKRLPQAPDVSANLGAAYRWPLYRGTLTLHGDYRYQSQVFFNIYQDPAVRQGSYGLLNLGLAYDSHARNDWYAELFVNNVTDELYAQTILRNDPLTGTKRHWGAPRTVGMRVGYRW</sequence>
<keyword evidence="4" id="KW-0410">Iron transport</keyword>
<evidence type="ECO:0000256" key="6">
    <source>
        <dbReference type="ARBA" id="ARBA00023004"/>
    </source>
</evidence>
<evidence type="ECO:0000256" key="7">
    <source>
        <dbReference type="ARBA" id="ARBA00023065"/>
    </source>
</evidence>